<dbReference type="InterPro" id="IPR050922">
    <property type="entry name" value="LytR/CpsA/Psr_CW_biosynth"/>
</dbReference>
<dbReference type="Pfam" id="PF03816">
    <property type="entry name" value="LytR_cpsA_psr"/>
    <property type="match status" value="1"/>
</dbReference>
<dbReference type="AlphaFoldDB" id="A0AAP2XT79"/>
<dbReference type="Gene3D" id="3.40.630.190">
    <property type="entry name" value="LCP protein"/>
    <property type="match status" value="1"/>
</dbReference>
<sequence>MKKNKKRNFIVLGIVIVLVACITIMLFQVKGEKKEVVETDQNSYRYIKVDGKDYRYRTNLKTILFLGIDTTDETKNQGQSDAIDLAIFDRDQQKIKIISLSRDTMCKIRLFDSEGNDLGWDKQHLGLAYSYGKNRKHGGILAKDAVSKLLSDIPLVNYTAFDLNSLQELQDIIGDMPMVLDGDYIDINPLWKKGKKIVINRDNVEEFVRSRNTSKDYSNKTRMQRQKLYIQTYINQLKTQLTNDYSTTLQKMYNFYSKLTTNITLKEIDSYAEMILNYSIDNNEYYTLPGEDQKGELHDEFIVDQKQLKQLVLQLFYEEDK</sequence>
<evidence type="ECO:0000259" key="3">
    <source>
        <dbReference type="Pfam" id="PF03816"/>
    </source>
</evidence>
<dbReference type="PANTHER" id="PTHR33392:SF6">
    <property type="entry name" value="POLYISOPRENYL-TEICHOIC ACID--PEPTIDOGLYCAN TEICHOIC ACID TRANSFERASE TAGU"/>
    <property type="match status" value="1"/>
</dbReference>
<dbReference type="InterPro" id="IPR004474">
    <property type="entry name" value="LytR_CpsA_psr"/>
</dbReference>
<accession>A0AAP2XT79</accession>
<organism evidence="4 5">
    <name type="scientific">Faecalibacillus intestinalis</name>
    <dbReference type="NCBI Taxonomy" id="1982626"/>
    <lineage>
        <taxon>Bacteria</taxon>
        <taxon>Bacillati</taxon>
        <taxon>Bacillota</taxon>
        <taxon>Erysipelotrichia</taxon>
        <taxon>Erysipelotrichales</taxon>
        <taxon>Coprobacillaceae</taxon>
        <taxon>Faecalibacillus</taxon>
    </lineage>
</organism>
<feature type="domain" description="Cell envelope-related transcriptional attenuator" evidence="3">
    <location>
        <begin position="80"/>
        <end position="238"/>
    </location>
</feature>
<protein>
    <submittedName>
        <fullName evidence="4">LCP family protein</fullName>
    </submittedName>
</protein>
<comment type="caution">
    <text evidence="4">The sequence shown here is derived from an EMBL/GenBank/DDBJ whole genome shotgun (WGS) entry which is preliminary data.</text>
</comment>
<reference evidence="4" key="1">
    <citation type="submission" date="2022-06" db="EMBL/GenBank/DDBJ databases">
        <title>Isolation of gut microbiota from human fecal samples.</title>
        <authorList>
            <person name="Pamer E.G."/>
            <person name="Barat B."/>
            <person name="Waligurski E."/>
            <person name="Medina S."/>
            <person name="Paddock L."/>
            <person name="Mostad J."/>
        </authorList>
    </citation>
    <scope>NUCLEOTIDE SEQUENCE</scope>
    <source>
        <strain evidence="4">DFI.6.24</strain>
    </source>
</reference>
<keyword evidence="2" id="KW-0472">Membrane</keyword>
<evidence type="ECO:0000256" key="1">
    <source>
        <dbReference type="ARBA" id="ARBA00006068"/>
    </source>
</evidence>
<evidence type="ECO:0000256" key="2">
    <source>
        <dbReference type="SAM" id="Phobius"/>
    </source>
</evidence>
<feature type="transmembrane region" description="Helical" evidence="2">
    <location>
        <begin position="9"/>
        <end position="29"/>
    </location>
</feature>
<dbReference type="EMBL" id="JANGBO010000009">
    <property type="protein sequence ID" value="MCQ5062055.1"/>
    <property type="molecule type" value="Genomic_DNA"/>
</dbReference>
<dbReference type="RefSeq" id="WP_227352329.1">
    <property type="nucleotide sequence ID" value="NZ_JAJDKX010000062.1"/>
</dbReference>
<dbReference type="PANTHER" id="PTHR33392">
    <property type="entry name" value="POLYISOPRENYL-TEICHOIC ACID--PEPTIDOGLYCAN TEICHOIC ACID TRANSFERASE TAGU"/>
    <property type="match status" value="1"/>
</dbReference>
<proteinExistence type="inferred from homology"/>
<dbReference type="Proteomes" id="UP001204814">
    <property type="component" value="Unassembled WGS sequence"/>
</dbReference>
<evidence type="ECO:0000313" key="5">
    <source>
        <dbReference type="Proteomes" id="UP001204814"/>
    </source>
</evidence>
<keyword evidence="2" id="KW-0812">Transmembrane</keyword>
<keyword evidence="2" id="KW-1133">Transmembrane helix</keyword>
<gene>
    <name evidence="4" type="ORF">NE542_09550</name>
</gene>
<dbReference type="PROSITE" id="PS51257">
    <property type="entry name" value="PROKAR_LIPOPROTEIN"/>
    <property type="match status" value="1"/>
</dbReference>
<comment type="similarity">
    <text evidence="1">Belongs to the LytR/CpsA/Psr (LCP) family.</text>
</comment>
<evidence type="ECO:0000313" key="4">
    <source>
        <dbReference type="EMBL" id="MCQ5062055.1"/>
    </source>
</evidence>
<name>A0AAP2XT79_9FIRM</name>